<dbReference type="EMBL" id="JAGKQM010000013">
    <property type="protein sequence ID" value="KAH0888103.1"/>
    <property type="molecule type" value="Genomic_DNA"/>
</dbReference>
<feature type="domain" description="C-JID" evidence="4">
    <location>
        <begin position="1672"/>
        <end position="1740"/>
    </location>
</feature>
<proteinExistence type="predicted"/>
<dbReference type="Gene3D" id="3.40.50.300">
    <property type="entry name" value="P-loop containing nucleotide triphosphate hydrolases"/>
    <property type="match status" value="2"/>
</dbReference>
<protein>
    <recommendedName>
        <fullName evidence="8">Disease resistance protein</fullName>
    </recommendedName>
</protein>
<comment type="caution">
    <text evidence="6">The sequence shown here is derived from an EMBL/GenBank/DDBJ whole genome shotgun (WGS) entry which is preliminary data.</text>
</comment>
<dbReference type="Pfam" id="PF04031">
    <property type="entry name" value="Las1"/>
    <property type="match status" value="1"/>
</dbReference>
<dbReference type="Pfam" id="PF23282">
    <property type="entry name" value="WHD_ROQ1"/>
    <property type="match status" value="2"/>
</dbReference>
<evidence type="ECO:0008006" key="8">
    <source>
        <dbReference type="Google" id="ProtNLM"/>
    </source>
</evidence>
<dbReference type="InterPro" id="IPR045344">
    <property type="entry name" value="C-JID"/>
</dbReference>
<name>A0ABQ8A6T7_BRANA</name>
<feature type="compositionally biased region" description="Acidic residues" evidence="3">
    <location>
        <begin position="2384"/>
        <end position="2408"/>
    </location>
</feature>
<organism evidence="6 7">
    <name type="scientific">Brassica napus</name>
    <name type="common">Rape</name>
    <dbReference type="NCBI Taxonomy" id="3708"/>
    <lineage>
        <taxon>Eukaryota</taxon>
        <taxon>Viridiplantae</taxon>
        <taxon>Streptophyta</taxon>
        <taxon>Embryophyta</taxon>
        <taxon>Tracheophyta</taxon>
        <taxon>Spermatophyta</taxon>
        <taxon>Magnoliopsida</taxon>
        <taxon>eudicotyledons</taxon>
        <taxon>Gunneridae</taxon>
        <taxon>Pentapetalae</taxon>
        <taxon>rosids</taxon>
        <taxon>malvids</taxon>
        <taxon>Brassicales</taxon>
        <taxon>Brassicaceae</taxon>
        <taxon>Brassiceae</taxon>
        <taxon>Brassica</taxon>
    </lineage>
</organism>
<dbReference type="Pfam" id="PF20160">
    <property type="entry name" value="C-JID"/>
    <property type="match status" value="1"/>
</dbReference>
<dbReference type="Pfam" id="PF07725">
    <property type="entry name" value="LRR_3"/>
    <property type="match status" value="2"/>
</dbReference>
<dbReference type="SUPFAM" id="SSF46785">
    <property type="entry name" value="Winged helix' DNA-binding domain"/>
    <property type="match status" value="2"/>
</dbReference>
<evidence type="ECO:0000256" key="3">
    <source>
        <dbReference type="SAM" id="MobiDB-lite"/>
    </source>
</evidence>
<evidence type="ECO:0000313" key="6">
    <source>
        <dbReference type="EMBL" id="KAH0888103.1"/>
    </source>
</evidence>
<sequence length="2444" mass="276731">MYILKNTTGNKRGGGGCCLGSWYTEKNNSRSTDNEAAMIEKIATDISKRLNNFTPSNDFGGWDGARLKKMEPLLCLDSDEVRMIGIWGPPGIGKTTIARVAYSQLSDSFQLSVFMDDLKANYTRLCSDDYSAKLQLQQHFLKMELALEVTKLAGELPLGLRVMGSYFRGMSKEEWITALPRLRTSLDADIRSILKFSYDALDDEDKDLFLHIACFFNSEWINKAEEYLAKKFLEVRQRLKVLAKKSLISIDWGVIRMHSLLEKLGREIVCKQSIHEPGQRQFLYDKREISEVLTGDATGSTSVIGIKLEYGREDEEIDISEKAFEGMSNLQFLKVHGYRDSLQLTGGLSYISHKLRLLHWKYFPVTCFPCTVNLEFLVELIMPHSKLEKLWGGIKSLRSLKRMDLSDSVNLKELPELSTATNLEKMNLRNCSSLIKLPSLNGNSLEELDIGGCSSLVEFPSFIGNTVNLQIMDLRYCSSLISLPSLSVNSLEKLEISGCSSLVEFPSCTGNAVNLRELDLSSFQNLLELPSYVGNATNLEKLDLSNCLNLVELPLSLGNLQKLQRLILKGCSKLEVLPTNIILESLKKLDLAGCSSLDLAGCSIIENAVNLQELDISSLPQLSELPSFIGKATNLKKLDLRFCSNLVELPLSLGNLQKLQRLILKGCSKLEVLPAKINLESLNVLNLSDCSRLTRFPQISTNIICLDLIGTAIEQVPPSITSWPRLEELKMSYFENLQEFPHALERITELCLTDTEIQELPPWVKKMSSLNRFVLMGCRKLVSVPPISDSISSINASDCESLEILECSFHNSKVRLNFANCFKLNQEARGLIIKTNSRYAVLPGDHDACSEKKSTEVFCQYNNSMHMLHPALAEHLYIFRVKAEVTSSELLSDFKLKSDDVWKIGECGLVLVRSSERKELCDELEHDVPKTLNAFQRDNEAAMIEKITTDILDMLNNFTPSNDFNGLVGMEAHLQKMEPLLCLDSNEVRMIGIWGPPGIGKTTIARVAFNQFSNSFQLSVFMDDLKANYSRLCSDDYSLKLQLQQHSLKMELAWEVTQLAGELPLGLRVMGSYCRGMSKQEWKNSLPRLRTSLDADIRSILKFSYDALDDEDKDLFLHIACFFNYERIHKVEEYLAKKFLEVRQRLNVLAEKSLIWIDEWGYIEMHGLLEKLGREIVCKQSIYEPGQRQFMYDEREIYEVLTGAATGSKSVIGIDLDYSREGKEIDITEKAFEGMSNLQFLKVYGAPDTLQLTRGLNYLSHKLRLLHWSHFPMSCFPCNANLEFLVELIMIGSKLEKLWEGIKPLRSLKWMNLSGSVNLKELPDLSTATNLEKLNLNDCSSLVKLPPAIGYTNNLEKLYLRHCSSLIKLPSLSGNSLEKLDISGCSSLVEFPSFIGNAVNLRELDLSSFQNLLELPSYVGNATNLENLNLGHCSNLVDLPLSLGNLQKLKELRLKGCSKLEVLPTNIKLESLDLLDLKLPLSLGNLQKLQRLMLVGCSKLEVLPTSINLESLDELSLCDCSMLKSFPHISTNIRYLNLKGTAIEQVPPSIRSWPRLKVFQMSYFENLKEFPHALERITCLSLTDTKIQEVPPWVKKISRLRDFELNGCRKLVSLPPISESINSIDASDCESLEMIECSFSNPHAWFHFSNCLKLNQEARDLIIQTSSRYAVLPGGQVPEYFTHRATGGGPLTIKLNEKPLSKSMRFIACILLVDKGDHDACSEKKSTQVFVMYKNNSEVLFPALAEHLYTFRIEAEVTSSELLFEFKLKTDDVWKIGECGLVLDFLKSRDDLQRFWYVLLKEKRYVDELDHMMFPNHERIPKFVIEPSPSSMESLQGIEADFESYLNNEHDQQRPSSDGCKQVPWLNWEEWDSVRESLFSSSPDRFAFALQRVETWRSRGSIPGPVDVTCTLLEIQLKDGFIEREEQPPDALYSEHLLQMLYTMGILRLVNCLIEKTRKRDEVSIAVAARAMGIPRKLIDLRHEGSHRELPSLLVLRDASYEALEWLKSFYWVPQKAQIPLKRDGTASIRREVKSKLRKLSFCFQLKQNPQYDSPLVKEKCSNKRTRKIVSSLVELYPSFSAEISSVLLEFLLKALDSSKSAELENQSGQDIRVFLDVWKPVIMVLSNREPELLLTLLKSVIDMIQNNEQRRYETDVNLTDKSAEEVSQAGQLPVLFAWLVGLLTVSKHFQRNSSVEVTPPSTFLMELIRKCLLLGALGHELVLKSGCVLGDIVGGRVLKEKLKSLPLVDKSSTSVPSKQTSPTMLLEQQEKNLRSAGKRLESVKLQLSRKKGNETEKANKRWKKATTWSTCPIGMLPRIIGSSGRLPLLDNQDAHMISKQAQGNNNAKRVAECSTQELENSAFKRARKSTEDHNSNEATLEAHEEEAEMDKEQTDEETESESEGNLMLEDEEEGIGYLRIGDVWKRVKDGEQLVMASQVKICV</sequence>
<evidence type="ECO:0000259" key="5">
    <source>
        <dbReference type="Pfam" id="PF23282"/>
    </source>
</evidence>
<dbReference type="InterPro" id="IPR007174">
    <property type="entry name" value="Las1"/>
</dbReference>
<dbReference type="PRINTS" id="PR00364">
    <property type="entry name" value="DISEASERSIST"/>
</dbReference>
<keyword evidence="2" id="KW-0677">Repeat</keyword>
<dbReference type="InterPro" id="IPR058192">
    <property type="entry name" value="WHD_ROQ1-like"/>
</dbReference>
<keyword evidence="7" id="KW-1185">Reference proteome</keyword>
<dbReference type="InterPro" id="IPR036390">
    <property type="entry name" value="WH_DNA-bd_sf"/>
</dbReference>
<dbReference type="Proteomes" id="UP000824890">
    <property type="component" value="Unassembled WGS sequence"/>
</dbReference>
<feature type="region of interest" description="Disordered" evidence="3">
    <location>
        <begin position="2362"/>
        <end position="2408"/>
    </location>
</feature>
<dbReference type="SUPFAM" id="SSF52540">
    <property type="entry name" value="P-loop containing nucleoside triphosphate hydrolases"/>
    <property type="match status" value="2"/>
</dbReference>
<dbReference type="InterPro" id="IPR044974">
    <property type="entry name" value="Disease_R_plants"/>
</dbReference>
<reference evidence="6 7" key="1">
    <citation type="submission" date="2021-05" db="EMBL/GenBank/DDBJ databases">
        <title>Genome Assembly of Synthetic Allotetraploid Brassica napus Reveals Homoeologous Exchanges between Subgenomes.</title>
        <authorList>
            <person name="Davis J.T."/>
        </authorList>
    </citation>
    <scope>NUCLEOTIDE SEQUENCE [LARGE SCALE GENOMIC DNA]</scope>
    <source>
        <strain evidence="7">cv. Da-Ae</strain>
        <tissue evidence="6">Seedling</tissue>
    </source>
</reference>
<feature type="domain" description="Disease resistance protein Roq1-like winged-helix" evidence="5">
    <location>
        <begin position="203"/>
        <end position="273"/>
    </location>
</feature>
<dbReference type="InterPro" id="IPR027417">
    <property type="entry name" value="P-loop_NTPase"/>
</dbReference>
<evidence type="ECO:0000256" key="2">
    <source>
        <dbReference type="ARBA" id="ARBA00022737"/>
    </source>
</evidence>
<dbReference type="PANTHER" id="PTHR11017:SF429">
    <property type="entry name" value="ADP-RIBOSYL CYCLASE_CYCLIC ADP-RIBOSE HYDROLASE"/>
    <property type="match status" value="1"/>
</dbReference>
<keyword evidence="1" id="KW-0433">Leucine-rich repeat</keyword>
<dbReference type="SUPFAM" id="SSF52058">
    <property type="entry name" value="L domain-like"/>
    <property type="match status" value="4"/>
</dbReference>
<feature type="domain" description="Disease resistance protein Roq1-like winged-helix" evidence="5">
    <location>
        <begin position="1110"/>
        <end position="1181"/>
    </location>
</feature>
<evidence type="ECO:0000313" key="7">
    <source>
        <dbReference type="Proteomes" id="UP000824890"/>
    </source>
</evidence>
<dbReference type="Gene3D" id="3.80.10.10">
    <property type="entry name" value="Ribonuclease Inhibitor"/>
    <property type="match status" value="7"/>
</dbReference>
<gene>
    <name evidence="6" type="ORF">HID58_050532</name>
</gene>
<evidence type="ECO:0000256" key="1">
    <source>
        <dbReference type="ARBA" id="ARBA00022614"/>
    </source>
</evidence>
<dbReference type="PANTHER" id="PTHR11017">
    <property type="entry name" value="LEUCINE-RICH REPEAT-CONTAINING PROTEIN"/>
    <property type="match status" value="1"/>
</dbReference>
<dbReference type="InterPro" id="IPR011713">
    <property type="entry name" value="Leu-rich_rpt_3"/>
</dbReference>
<dbReference type="InterPro" id="IPR032675">
    <property type="entry name" value="LRR_dom_sf"/>
</dbReference>
<accession>A0ABQ8A6T7</accession>
<evidence type="ECO:0000259" key="4">
    <source>
        <dbReference type="Pfam" id="PF20160"/>
    </source>
</evidence>